<protein>
    <submittedName>
        <fullName evidence="4">RNA polymerase sigma-70 factor (ECF subfamily)</fullName>
    </submittedName>
</protein>
<dbReference type="Proteomes" id="UP000588017">
    <property type="component" value="Unassembled WGS sequence"/>
</dbReference>
<name>A0A841K8W0_9HYPH</name>
<evidence type="ECO:0000313" key="4">
    <source>
        <dbReference type="EMBL" id="MBB6168891.1"/>
    </source>
</evidence>
<dbReference type="GO" id="GO:0006352">
    <property type="term" value="P:DNA-templated transcription initiation"/>
    <property type="evidence" value="ECO:0007669"/>
    <property type="project" value="InterPro"/>
</dbReference>
<dbReference type="SUPFAM" id="SSF88659">
    <property type="entry name" value="Sigma3 and sigma4 domains of RNA polymerase sigma factors"/>
    <property type="match status" value="1"/>
</dbReference>
<comment type="subunit">
    <text evidence="1">Interacts transiently with the RNA polymerase catalytic core formed by RpoA, RpoB, RpoC and RpoZ (2 alpha, 1 beta, 1 beta' and 1 omega subunit) to form the RNA polymerase holoenzyme that can initiate transcription.</text>
</comment>
<dbReference type="InterPro" id="IPR014284">
    <property type="entry name" value="RNA_pol_sigma-70_dom"/>
</dbReference>
<dbReference type="SUPFAM" id="SSF88946">
    <property type="entry name" value="Sigma2 domain of RNA polymerase sigma factors"/>
    <property type="match status" value="1"/>
</dbReference>
<dbReference type="RefSeq" id="WP_183335206.1">
    <property type="nucleotide sequence ID" value="NZ_BMHX01000005.1"/>
</dbReference>
<dbReference type="NCBIfam" id="TIGR02937">
    <property type="entry name" value="sigma70-ECF"/>
    <property type="match status" value="1"/>
</dbReference>
<dbReference type="Gene3D" id="1.10.10.10">
    <property type="entry name" value="Winged helix-like DNA-binding domain superfamily/Winged helix DNA-binding domain"/>
    <property type="match status" value="1"/>
</dbReference>
<feature type="domain" description="RNA polymerase sigma-70 region 2" evidence="2">
    <location>
        <begin position="10"/>
        <end position="74"/>
    </location>
</feature>
<dbReference type="InterPro" id="IPR052704">
    <property type="entry name" value="ECF_Sigma-70_Domain"/>
</dbReference>
<dbReference type="Pfam" id="PF08281">
    <property type="entry name" value="Sigma70_r4_2"/>
    <property type="match status" value="1"/>
</dbReference>
<evidence type="ECO:0000259" key="3">
    <source>
        <dbReference type="Pfam" id="PF08281"/>
    </source>
</evidence>
<dbReference type="InterPro" id="IPR013324">
    <property type="entry name" value="RNA_pol_sigma_r3/r4-like"/>
</dbReference>
<proteinExistence type="predicted"/>
<dbReference type="PANTHER" id="PTHR30173:SF36">
    <property type="entry name" value="ECF RNA POLYMERASE SIGMA FACTOR SIGJ"/>
    <property type="match status" value="1"/>
</dbReference>
<dbReference type="InterPro" id="IPR013325">
    <property type="entry name" value="RNA_pol_sigma_r2"/>
</dbReference>
<comment type="caution">
    <text evidence="4">The sequence shown here is derived from an EMBL/GenBank/DDBJ whole genome shotgun (WGS) entry which is preliminary data.</text>
</comment>
<dbReference type="InterPro" id="IPR032710">
    <property type="entry name" value="NTF2-like_dom_sf"/>
</dbReference>
<sequence>MAAGAHEKVFEDERRRLFGLAYRLLGSRADAEDAVQDTWLKWRLADADAIDNPAAWLTAACTRRCIDMLRSAHRKRVEYTGAWLPEPIHTPVGHAAAESHEMAATLTTAFLLMLERLTPRERAAYLLREIFGMDYAAVAEAMDMQEPAVRKLVSRAKTAVGSTAVRHVAPPERQRELLVAFQTAVTEGTTARLAQLLTEDIRITADGGGKAAAARDPIVGREAVLAFVGERLHDWWQSYRWVEAAINGQLGFILTEGAVPVAAVTFGFDAEGRASDVFIVRNPDKLAGLVPLVRQ</sequence>
<dbReference type="GO" id="GO:0003677">
    <property type="term" value="F:DNA binding"/>
    <property type="evidence" value="ECO:0007669"/>
    <property type="project" value="InterPro"/>
</dbReference>
<gene>
    <name evidence="4" type="ORF">HNQ73_002528</name>
</gene>
<evidence type="ECO:0000256" key="1">
    <source>
        <dbReference type="ARBA" id="ARBA00011344"/>
    </source>
</evidence>
<evidence type="ECO:0000259" key="2">
    <source>
        <dbReference type="Pfam" id="PF04542"/>
    </source>
</evidence>
<dbReference type="PANTHER" id="PTHR30173">
    <property type="entry name" value="SIGMA 19 FACTOR"/>
    <property type="match status" value="1"/>
</dbReference>
<dbReference type="Gene3D" id="1.10.1740.10">
    <property type="match status" value="1"/>
</dbReference>
<evidence type="ECO:0000313" key="5">
    <source>
        <dbReference type="Proteomes" id="UP000588017"/>
    </source>
</evidence>
<keyword evidence="5" id="KW-1185">Reference proteome</keyword>
<dbReference type="InterPro" id="IPR007627">
    <property type="entry name" value="RNA_pol_sigma70_r2"/>
</dbReference>
<organism evidence="4 5">
    <name type="scientific">Chelatococcus composti</name>
    <dbReference type="NCBI Taxonomy" id="1743235"/>
    <lineage>
        <taxon>Bacteria</taxon>
        <taxon>Pseudomonadati</taxon>
        <taxon>Pseudomonadota</taxon>
        <taxon>Alphaproteobacteria</taxon>
        <taxon>Hyphomicrobiales</taxon>
        <taxon>Chelatococcaceae</taxon>
        <taxon>Chelatococcus</taxon>
    </lineage>
</organism>
<dbReference type="AlphaFoldDB" id="A0A841K8W0"/>
<dbReference type="GO" id="GO:0016987">
    <property type="term" value="F:sigma factor activity"/>
    <property type="evidence" value="ECO:0007669"/>
    <property type="project" value="InterPro"/>
</dbReference>
<dbReference type="Gene3D" id="3.10.450.50">
    <property type="match status" value="1"/>
</dbReference>
<dbReference type="EMBL" id="JACHEH010000005">
    <property type="protein sequence ID" value="MBB6168891.1"/>
    <property type="molecule type" value="Genomic_DNA"/>
</dbReference>
<accession>A0A841K8W0</accession>
<dbReference type="NCBIfam" id="NF007214">
    <property type="entry name" value="PRK09636.1"/>
    <property type="match status" value="1"/>
</dbReference>
<feature type="domain" description="RNA polymerase sigma factor 70 region 4 type 2" evidence="3">
    <location>
        <begin position="109"/>
        <end position="159"/>
    </location>
</feature>
<dbReference type="InterPro" id="IPR013249">
    <property type="entry name" value="RNA_pol_sigma70_r4_t2"/>
</dbReference>
<dbReference type="InterPro" id="IPR036388">
    <property type="entry name" value="WH-like_DNA-bd_sf"/>
</dbReference>
<reference evidence="4 5" key="1">
    <citation type="submission" date="2020-08" db="EMBL/GenBank/DDBJ databases">
        <title>Genomic Encyclopedia of Type Strains, Phase IV (KMG-IV): sequencing the most valuable type-strain genomes for metagenomic binning, comparative biology and taxonomic classification.</title>
        <authorList>
            <person name="Goeker M."/>
        </authorList>
    </citation>
    <scope>NUCLEOTIDE SEQUENCE [LARGE SCALE GENOMIC DNA]</scope>
    <source>
        <strain evidence="4 5">DSM 101465</strain>
    </source>
</reference>
<dbReference type="SUPFAM" id="SSF54427">
    <property type="entry name" value="NTF2-like"/>
    <property type="match status" value="1"/>
</dbReference>
<dbReference type="Pfam" id="PF04542">
    <property type="entry name" value="Sigma70_r2"/>
    <property type="match status" value="1"/>
</dbReference>